<dbReference type="Gene3D" id="3.20.20.140">
    <property type="entry name" value="Metal-dependent hydrolases"/>
    <property type="match status" value="1"/>
</dbReference>
<protein>
    <submittedName>
        <fullName evidence="2">Amidohydrolase</fullName>
    </submittedName>
</protein>
<dbReference type="InterPro" id="IPR006680">
    <property type="entry name" value="Amidohydro-rel"/>
</dbReference>
<dbReference type="Pfam" id="PF04909">
    <property type="entry name" value="Amidohydro_2"/>
    <property type="match status" value="1"/>
</dbReference>
<dbReference type="InterPro" id="IPR032466">
    <property type="entry name" value="Metal_Hydrolase"/>
</dbReference>
<dbReference type="PANTHER" id="PTHR42889:SF1">
    <property type="entry name" value="BLR3681 PROTEIN"/>
    <property type="match status" value="1"/>
</dbReference>
<dbReference type="RefSeq" id="WP_035938753.1">
    <property type="nucleotide sequence ID" value="NZ_CADFFX010000015.1"/>
</dbReference>
<proteinExistence type="predicted"/>
<dbReference type="EMBL" id="JFHC01000028">
    <property type="protein sequence ID" value="KDR41401.1"/>
    <property type="molecule type" value="Genomic_DNA"/>
</dbReference>
<dbReference type="STRING" id="60547.GCA_000751215_05998"/>
<dbReference type="AlphaFoldDB" id="A0A069PVM4"/>
<keyword evidence="2" id="KW-0378">Hydrolase</keyword>
<comment type="caution">
    <text evidence="2">The sequence shown here is derived from an EMBL/GenBank/DDBJ whole genome shotgun (WGS) entry which is preliminary data.</text>
</comment>
<keyword evidence="3" id="KW-1185">Reference proteome</keyword>
<evidence type="ECO:0000313" key="2">
    <source>
        <dbReference type="EMBL" id="KDR41401.1"/>
    </source>
</evidence>
<dbReference type="SUPFAM" id="SSF51556">
    <property type="entry name" value="Metallo-dependent hydrolases"/>
    <property type="match status" value="1"/>
</dbReference>
<dbReference type="Proteomes" id="UP000027466">
    <property type="component" value="Unassembled WGS sequence"/>
</dbReference>
<gene>
    <name evidence="2" type="ORF">BG61_18055</name>
</gene>
<evidence type="ECO:0000259" key="1">
    <source>
        <dbReference type="Pfam" id="PF04909"/>
    </source>
</evidence>
<organism evidence="2 3">
    <name type="scientific">Caballeronia glathei</name>
    <dbReference type="NCBI Taxonomy" id="60547"/>
    <lineage>
        <taxon>Bacteria</taxon>
        <taxon>Pseudomonadati</taxon>
        <taxon>Pseudomonadota</taxon>
        <taxon>Betaproteobacteria</taxon>
        <taxon>Burkholderiales</taxon>
        <taxon>Burkholderiaceae</taxon>
        <taxon>Caballeronia</taxon>
    </lineage>
</organism>
<accession>A0A069PVM4</accession>
<evidence type="ECO:0000313" key="3">
    <source>
        <dbReference type="Proteomes" id="UP000027466"/>
    </source>
</evidence>
<reference evidence="2 3" key="1">
    <citation type="submission" date="2014-03" db="EMBL/GenBank/DDBJ databases">
        <title>Draft Genome Sequences of Four Burkholderia Strains.</title>
        <authorList>
            <person name="Liu X.Y."/>
            <person name="Li C.X."/>
            <person name="Xu J.H."/>
        </authorList>
    </citation>
    <scope>NUCLEOTIDE SEQUENCE [LARGE SCALE GENOMIC DNA]</scope>
    <source>
        <strain evidence="2 3">DSM 50014</strain>
    </source>
</reference>
<feature type="domain" description="Amidohydrolase-related" evidence="1">
    <location>
        <begin position="231"/>
        <end position="438"/>
    </location>
</feature>
<dbReference type="GO" id="GO:0016787">
    <property type="term" value="F:hydrolase activity"/>
    <property type="evidence" value="ECO:0007669"/>
    <property type="project" value="UniProtKB-KW"/>
</dbReference>
<dbReference type="PANTHER" id="PTHR42889">
    <property type="entry name" value="BLR3681 PROTEIN"/>
    <property type="match status" value="1"/>
</dbReference>
<name>A0A069PVM4_9BURK</name>
<sequence>MAFLNDPDGKRLPIKLDTATNGEFAPIPLEPVHHEARRRALDAAGENAKRLALDRRRFLVSACGAATTLLGMNEAYARNGRTGGFFDVPAEAARDLQLARSTLDGSEFIFDVQGHFVNPTGAWTKRLPPGARPLQMPKTSHCARAAGAGQLGYLQCIGPDEFVKDVFLDSDTDLMVLSFVPSTREDEPLTMEEAQATAGIVARLDGTHRIYIHGRVNPNQPGDLEGMDELAERYRISAWKTYTQWGPSGRGFFMDDEPGIALIEKARKLGVKNIAIHKGIPFGERSYEHSTCVDIGRVAKRYPDVNFLIYHSGFVPGSGEGPYDPRRADGIDALVTSLRENGVKPGSNVYAELGSTWRFAMRDPDTAAHTLGKLLKSCGEANVLWGTDSIWYGSPQDQIQAFRTFQISAPLRDRHGYPEITPAMRANIFGLNALRIYPVPADVLRKYVKSDKIAFEREEYREERPDPSFVTHGPKTRREFLNLRAWGA</sequence>